<evidence type="ECO:0000313" key="3">
    <source>
        <dbReference type="Proteomes" id="UP000278398"/>
    </source>
</evidence>
<evidence type="ECO:0000313" key="2">
    <source>
        <dbReference type="EMBL" id="RST84344.1"/>
    </source>
</evidence>
<dbReference type="Proteomes" id="UP000278398">
    <property type="component" value="Unassembled WGS sequence"/>
</dbReference>
<dbReference type="OrthoDB" id="7916166at2"/>
<keyword evidence="1" id="KW-1133">Transmembrane helix</keyword>
<dbReference type="AlphaFoldDB" id="A0A429YSJ0"/>
<keyword evidence="1" id="KW-0472">Membrane</keyword>
<sequence>MDRLSLPRIVVASVALLAVLMAVGWLTREDPETRPYLKILGGGFIFNYRVADVHYGFTAIVERPLPTGSIIEAAFEDPSGGPDHVVRQRVGTGTNHYALHSPPVRGVEADRPYRVAIRVLDRTEQNLLWAHELAFRSRISDAVVPDRPLTIGPGYARNPGGG</sequence>
<protein>
    <submittedName>
        <fullName evidence="2">Uncharacterized protein</fullName>
    </submittedName>
</protein>
<keyword evidence="1" id="KW-0812">Transmembrane</keyword>
<gene>
    <name evidence="2" type="ORF">EJC49_21535</name>
</gene>
<accession>A0A429YSJ0</accession>
<name>A0A429YSJ0_9HYPH</name>
<organism evidence="2 3">
    <name type="scientific">Aquibium carbonis</name>
    <dbReference type="NCBI Taxonomy" id="2495581"/>
    <lineage>
        <taxon>Bacteria</taxon>
        <taxon>Pseudomonadati</taxon>
        <taxon>Pseudomonadota</taxon>
        <taxon>Alphaproteobacteria</taxon>
        <taxon>Hyphomicrobiales</taxon>
        <taxon>Phyllobacteriaceae</taxon>
        <taxon>Aquibium</taxon>
    </lineage>
</organism>
<reference evidence="2 3" key="1">
    <citation type="submission" date="2018-12" db="EMBL/GenBank/DDBJ databases">
        <title>Mesorhizobium carbonis sp. nov., isolated from coal mine water.</title>
        <authorList>
            <person name="Xin W."/>
            <person name="Xu Z."/>
            <person name="Xiang F."/>
            <person name="Zhang J."/>
            <person name="Xi L."/>
            <person name="Liu J."/>
        </authorList>
    </citation>
    <scope>NUCLEOTIDE SEQUENCE [LARGE SCALE GENOMIC DNA]</scope>
    <source>
        <strain evidence="2 3">B2.3</strain>
    </source>
</reference>
<dbReference type="EMBL" id="RWKW01000097">
    <property type="protein sequence ID" value="RST84344.1"/>
    <property type="molecule type" value="Genomic_DNA"/>
</dbReference>
<keyword evidence="3" id="KW-1185">Reference proteome</keyword>
<feature type="transmembrane region" description="Helical" evidence="1">
    <location>
        <begin position="6"/>
        <end position="26"/>
    </location>
</feature>
<comment type="caution">
    <text evidence="2">The sequence shown here is derived from an EMBL/GenBank/DDBJ whole genome shotgun (WGS) entry which is preliminary data.</text>
</comment>
<proteinExistence type="predicted"/>
<evidence type="ECO:0000256" key="1">
    <source>
        <dbReference type="SAM" id="Phobius"/>
    </source>
</evidence>